<evidence type="ECO:0000313" key="1">
    <source>
        <dbReference type="EMBL" id="SVB73778.1"/>
    </source>
</evidence>
<evidence type="ECO:0008006" key="2">
    <source>
        <dbReference type="Google" id="ProtNLM"/>
    </source>
</evidence>
<protein>
    <recommendedName>
        <fullName evidence="2">Acyl-CoA dehydrogenase/oxidase N-terminal domain-containing protein</fullName>
    </recommendedName>
</protein>
<dbReference type="InterPro" id="IPR009100">
    <property type="entry name" value="AcylCoA_DH/oxidase_NM_dom_sf"/>
</dbReference>
<dbReference type="GO" id="GO:0050660">
    <property type="term" value="F:flavin adenine dinucleotide binding"/>
    <property type="evidence" value="ECO:0007669"/>
    <property type="project" value="InterPro"/>
</dbReference>
<feature type="non-terminal residue" evidence="1">
    <location>
        <position position="168"/>
    </location>
</feature>
<accession>A0A382GF08</accession>
<proteinExistence type="predicted"/>
<dbReference type="Gene3D" id="1.10.540.10">
    <property type="entry name" value="Acyl-CoA dehydrogenase/oxidase, N-terminal domain"/>
    <property type="match status" value="1"/>
</dbReference>
<gene>
    <name evidence="1" type="ORF">METZ01_LOCUS226632</name>
</gene>
<dbReference type="AlphaFoldDB" id="A0A382GF08"/>
<name>A0A382GF08_9ZZZZ</name>
<organism evidence="1">
    <name type="scientific">marine metagenome</name>
    <dbReference type="NCBI Taxonomy" id="408172"/>
    <lineage>
        <taxon>unclassified sequences</taxon>
        <taxon>metagenomes</taxon>
        <taxon>ecological metagenomes</taxon>
    </lineage>
</organism>
<dbReference type="EMBL" id="UINC01055189">
    <property type="protein sequence ID" value="SVB73778.1"/>
    <property type="molecule type" value="Genomic_DNA"/>
</dbReference>
<dbReference type="InterPro" id="IPR037069">
    <property type="entry name" value="AcylCoA_DH/ox_N_sf"/>
</dbReference>
<sequence length="168" mass="18603">MLRQELFDRVDILRKDSPAERIRNMRDLLEEAGDEAQKIRHLPDWAAKEMVNAGLYRFALPTALAGEDLLARDQIEAVEAASAIDGSVGWCVQINSEINALMIRQMNKELAEKICGDWDVLVCSGQGTPNGPNPGREASLEGSDWNMTYQGSFASGCHSATWTMIFDS</sequence>
<dbReference type="SUPFAM" id="SSF56645">
    <property type="entry name" value="Acyl-CoA dehydrogenase NM domain-like"/>
    <property type="match status" value="1"/>
</dbReference>
<reference evidence="1" key="1">
    <citation type="submission" date="2018-05" db="EMBL/GenBank/DDBJ databases">
        <authorList>
            <person name="Lanie J.A."/>
            <person name="Ng W.-L."/>
            <person name="Kazmierczak K.M."/>
            <person name="Andrzejewski T.M."/>
            <person name="Davidsen T.M."/>
            <person name="Wayne K.J."/>
            <person name="Tettelin H."/>
            <person name="Glass J.I."/>
            <person name="Rusch D."/>
            <person name="Podicherti R."/>
            <person name="Tsui H.-C.T."/>
            <person name="Winkler M.E."/>
        </authorList>
    </citation>
    <scope>NUCLEOTIDE SEQUENCE</scope>
</reference>
<dbReference type="GO" id="GO:0016627">
    <property type="term" value="F:oxidoreductase activity, acting on the CH-CH group of donors"/>
    <property type="evidence" value="ECO:0007669"/>
    <property type="project" value="InterPro"/>
</dbReference>